<proteinExistence type="predicted"/>
<accession>A0AAN9KXP9</accession>
<reference evidence="2 3" key="1">
    <citation type="submission" date="2024-01" db="EMBL/GenBank/DDBJ databases">
        <title>The genomes of 5 underutilized Papilionoideae crops provide insights into root nodulation and disease resistanc.</title>
        <authorList>
            <person name="Jiang F."/>
        </authorList>
    </citation>
    <scope>NUCLEOTIDE SEQUENCE [LARGE SCALE GENOMIC DNA]</scope>
    <source>
        <strain evidence="2">LVBAO_FW01</strain>
        <tissue evidence="2">Leaves</tissue>
    </source>
</reference>
<comment type="caution">
    <text evidence="2">The sequence shown here is derived from an EMBL/GenBank/DDBJ whole genome shotgun (WGS) entry which is preliminary data.</text>
</comment>
<dbReference type="EMBL" id="JAYMYQ010000006">
    <property type="protein sequence ID" value="KAK7324956.1"/>
    <property type="molecule type" value="Genomic_DNA"/>
</dbReference>
<evidence type="ECO:0000256" key="1">
    <source>
        <dbReference type="SAM" id="Phobius"/>
    </source>
</evidence>
<keyword evidence="3" id="KW-1185">Reference proteome</keyword>
<protein>
    <submittedName>
        <fullName evidence="2">Uncharacterized protein</fullName>
    </submittedName>
</protein>
<evidence type="ECO:0000313" key="2">
    <source>
        <dbReference type="EMBL" id="KAK7324956.1"/>
    </source>
</evidence>
<dbReference type="AlphaFoldDB" id="A0AAN9KXP9"/>
<keyword evidence="1" id="KW-1133">Transmembrane helix</keyword>
<evidence type="ECO:0000313" key="3">
    <source>
        <dbReference type="Proteomes" id="UP001367508"/>
    </source>
</evidence>
<keyword evidence="1" id="KW-0812">Transmembrane</keyword>
<feature type="transmembrane region" description="Helical" evidence="1">
    <location>
        <begin position="20"/>
        <end position="41"/>
    </location>
</feature>
<organism evidence="2 3">
    <name type="scientific">Canavalia gladiata</name>
    <name type="common">Sword bean</name>
    <name type="synonym">Dolichos gladiatus</name>
    <dbReference type="NCBI Taxonomy" id="3824"/>
    <lineage>
        <taxon>Eukaryota</taxon>
        <taxon>Viridiplantae</taxon>
        <taxon>Streptophyta</taxon>
        <taxon>Embryophyta</taxon>
        <taxon>Tracheophyta</taxon>
        <taxon>Spermatophyta</taxon>
        <taxon>Magnoliopsida</taxon>
        <taxon>eudicotyledons</taxon>
        <taxon>Gunneridae</taxon>
        <taxon>Pentapetalae</taxon>
        <taxon>rosids</taxon>
        <taxon>fabids</taxon>
        <taxon>Fabales</taxon>
        <taxon>Fabaceae</taxon>
        <taxon>Papilionoideae</taxon>
        <taxon>50 kb inversion clade</taxon>
        <taxon>NPAAA clade</taxon>
        <taxon>indigoferoid/millettioid clade</taxon>
        <taxon>Phaseoleae</taxon>
        <taxon>Canavalia</taxon>
    </lineage>
</organism>
<gene>
    <name evidence="2" type="ORF">VNO77_28937</name>
</gene>
<keyword evidence="1" id="KW-0472">Membrane</keyword>
<dbReference type="Proteomes" id="UP001367508">
    <property type="component" value="Unassembled WGS sequence"/>
</dbReference>
<sequence length="82" mass="9577">MLPVPPLFFCSQFYYLKPYLDLFLLLLLSLILHICTVHCHLGTSISPQNFIFHVHLLLLKSQIPDQVTPKHDDSKEYIRKGK</sequence>
<name>A0AAN9KXP9_CANGL</name>